<gene>
    <name evidence="8" type="ORF">HNR25_002612</name>
</gene>
<evidence type="ECO:0000313" key="8">
    <source>
        <dbReference type="EMBL" id="MBB5998861.1"/>
    </source>
</evidence>
<evidence type="ECO:0000256" key="6">
    <source>
        <dbReference type="SAM" id="Phobius"/>
    </source>
</evidence>
<dbReference type="EMBL" id="JACHLY010000001">
    <property type="protein sequence ID" value="MBB5998861.1"/>
    <property type="molecule type" value="Genomic_DNA"/>
</dbReference>
<name>A0A841EHF7_9ACTN</name>
<feature type="domain" description="DUF1707" evidence="7">
    <location>
        <begin position="30"/>
        <end position="80"/>
    </location>
</feature>
<dbReference type="InterPro" id="IPR012551">
    <property type="entry name" value="DUF1707_SHOCT-like"/>
</dbReference>
<feature type="transmembrane region" description="Helical" evidence="6">
    <location>
        <begin position="169"/>
        <end position="187"/>
    </location>
</feature>
<reference evidence="8 9" key="1">
    <citation type="submission" date="2020-08" db="EMBL/GenBank/DDBJ databases">
        <title>Sequencing the genomes of 1000 actinobacteria strains.</title>
        <authorList>
            <person name="Klenk H.-P."/>
        </authorList>
    </citation>
    <scope>NUCLEOTIDE SEQUENCE [LARGE SCALE GENOMIC DNA]</scope>
    <source>
        <strain evidence="8 9">DSM 44593</strain>
    </source>
</reference>
<evidence type="ECO:0000259" key="7">
    <source>
        <dbReference type="Pfam" id="PF08044"/>
    </source>
</evidence>
<comment type="caution">
    <text evidence="8">The sequence shown here is derived from an EMBL/GenBank/DDBJ whole genome shotgun (WGS) entry which is preliminary data.</text>
</comment>
<dbReference type="AlphaFoldDB" id="A0A841EHF7"/>
<evidence type="ECO:0000256" key="3">
    <source>
        <dbReference type="ARBA" id="ARBA00022989"/>
    </source>
</evidence>
<evidence type="ECO:0000256" key="4">
    <source>
        <dbReference type="ARBA" id="ARBA00023136"/>
    </source>
</evidence>
<proteinExistence type="predicted"/>
<evidence type="ECO:0000256" key="2">
    <source>
        <dbReference type="ARBA" id="ARBA00022692"/>
    </source>
</evidence>
<feature type="transmembrane region" description="Helical" evidence="6">
    <location>
        <begin position="101"/>
        <end position="122"/>
    </location>
</feature>
<dbReference type="Proteomes" id="UP000578077">
    <property type="component" value="Unassembled WGS sequence"/>
</dbReference>
<organism evidence="8 9">
    <name type="scientific">Streptomonospora salina</name>
    <dbReference type="NCBI Taxonomy" id="104205"/>
    <lineage>
        <taxon>Bacteria</taxon>
        <taxon>Bacillati</taxon>
        <taxon>Actinomycetota</taxon>
        <taxon>Actinomycetes</taxon>
        <taxon>Streptosporangiales</taxon>
        <taxon>Nocardiopsidaceae</taxon>
        <taxon>Streptomonospora</taxon>
    </lineage>
</organism>
<comment type="subcellular location">
    <subcellularLocation>
        <location evidence="1">Membrane</location>
        <topology evidence="1">Multi-pass membrane protein</topology>
    </subcellularLocation>
</comment>
<feature type="transmembrane region" description="Helical" evidence="6">
    <location>
        <begin position="143"/>
        <end position="163"/>
    </location>
</feature>
<dbReference type="RefSeq" id="WP_184635401.1">
    <property type="nucleotide sequence ID" value="NZ_BAABKT010000043.1"/>
</dbReference>
<accession>A0A841EHF7</accession>
<evidence type="ECO:0000313" key="9">
    <source>
        <dbReference type="Proteomes" id="UP000578077"/>
    </source>
</evidence>
<dbReference type="InterPro" id="IPR019109">
    <property type="entry name" value="MamF_MmsF"/>
</dbReference>
<dbReference type="Pfam" id="PF08044">
    <property type="entry name" value="DUF1707"/>
    <property type="match status" value="1"/>
</dbReference>
<keyword evidence="4 6" id="KW-0472">Membrane</keyword>
<keyword evidence="3 6" id="KW-1133">Transmembrane helix</keyword>
<keyword evidence="2 6" id="KW-0812">Transmembrane</keyword>
<sequence length="206" mass="22302">MAVHEPPSPPPPGGRWNPVPQYRRGGGAELRLTHADRDTAAETLRDAYASGQLDDDEFEERLDRALNAKFPSDLEPLLRDVATAGKAAAAVEGPRSGGDRLYAGAGHLAGYFTFLGPLLLLLTSRDISPFVRRHLTEALNYQITVAVASVVAMGLGFLILPLVVWGVMMLGWVFLPAIAAFTALLGGDMRYLFTWRPVRDDSESGS</sequence>
<dbReference type="Pfam" id="PF09685">
    <property type="entry name" value="MamF_MmsF"/>
    <property type="match status" value="1"/>
</dbReference>
<protein>
    <recommendedName>
        <fullName evidence="7">DUF1707 domain-containing protein</fullName>
    </recommendedName>
</protein>
<keyword evidence="9" id="KW-1185">Reference proteome</keyword>
<feature type="region of interest" description="Disordered" evidence="5">
    <location>
        <begin position="1"/>
        <end position="27"/>
    </location>
</feature>
<evidence type="ECO:0000256" key="5">
    <source>
        <dbReference type="SAM" id="MobiDB-lite"/>
    </source>
</evidence>
<feature type="compositionally biased region" description="Pro residues" evidence="5">
    <location>
        <begin position="1"/>
        <end position="13"/>
    </location>
</feature>
<evidence type="ECO:0000256" key="1">
    <source>
        <dbReference type="ARBA" id="ARBA00004141"/>
    </source>
</evidence>